<keyword evidence="4" id="KW-0564">Palmitate</keyword>
<reference evidence="6" key="1">
    <citation type="submission" date="2022-10" db="EMBL/GenBank/DDBJ databases">
        <title>Vagococcus sp. isolated from poultry meat.</title>
        <authorList>
            <person name="Johansson P."/>
            <person name="Bjorkroth J."/>
        </authorList>
    </citation>
    <scope>NUCLEOTIDE SEQUENCE</scope>
    <source>
        <strain evidence="6">STAA11</strain>
    </source>
</reference>
<dbReference type="Gene3D" id="3.40.190.10">
    <property type="entry name" value="Periplasmic binding protein-like II"/>
    <property type="match status" value="2"/>
</dbReference>
<keyword evidence="5" id="KW-0449">Lipoprotein</keyword>
<dbReference type="SUPFAM" id="SSF53850">
    <property type="entry name" value="Periplasmic binding protein-like II"/>
    <property type="match status" value="1"/>
</dbReference>
<dbReference type="InterPro" id="IPR006059">
    <property type="entry name" value="SBP"/>
</dbReference>
<organism evidence="6 7">
    <name type="scientific">Vagococcus intermedius</name>
    <dbReference type="NCBI Taxonomy" id="2991418"/>
    <lineage>
        <taxon>Bacteria</taxon>
        <taxon>Bacillati</taxon>
        <taxon>Bacillota</taxon>
        <taxon>Bacilli</taxon>
        <taxon>Lactobacillales</taxon>
        <taxon>Enterococcaceae</taxon>
        <taxon>Vagococcus</taxon>
    </lineage>
</organism>
<name>A0AAF0CVK9_9ENTE</name>
<sequence length="426" mass="46542">MKKILTGLFITSALLGGCAKKATEESQSEKIGGELTVVTNRTDADKLFEKIEKGFIEKYPEVKDIKWEAVADYDSNIMTRMTSDDYGDVLFVPFSMAGMPNEYPNYFESLGKVDEMTSDYLDVTEADFEDKVYGLPTALNSLGIIYNQELFDEAGIKEVPTTVPTFIEAAKKIKANTGSTPFYTNYQSVAIWAGALTSFGGEQFKSATLKEGDAFAKGQAIRQVMDLFYELASNKLIEEDPITLDSQAAQQKLAEGEIAMLMSGSQDVIPIQALAKDKKSKAIKIMNFPVETKGKTSLPLGASGVVGVSNKSANKTTARAFLDYFISGESGYAVDANGMSPVKADLTKEQQQTIEDSNVILTVATEKPEDDATYSKIAEEAGVARLTDVLQQVINIGLYPEKNEPYTDYVASLSKTWQEAAKLHAE</sequence>
<evidence type="ECO:0000256" key="4">
    <source>
        <dbReference type="ARBA" id="ARBA00023139"/>
    </source>
</evidence>
<keyword evidence="2" id="KW-0732">Signal</keyword>
<dbReference type="EMBL" id="CP110232">
    <property type="protein sequence ID" value="WEG73669.1"/>
    <property type="molecule type" value="Genomic_DNA"/>
</dbReference>
<evidence type="ECO:0000313" key="6">
    <source>
        <dbReference type="EMBL" id="WEG73669.1"/>
    </source>
</evidence>
<protein>
    <submittedName>
        <fullName evidence="6">Extracellular solute-binding protein</fullName>
    </submittedName>
</protein>
<evidence type="ECO:0000256" key="1">
    <source>
        <dbReference type="ARBA" id="ARBA00022475"/>
    </source>
</evidence>
<evidence type="ECO:0000256" key="2">
    <source>
        <dbReference type="ARBA" id="ARBA00022729"/>
    </source>
</evidence>
<gene>
    <name evidence="6" type="ORF">OL234_01810</name>
</gene>
<dbReference type="KEGG" id="vie:OL234_01810"/>
<evidence type="ECO:0000256" key="5">
    <source>
        <dbReference type="ARBA" id="ARBA00023288"/>
    </source>
</evidence>
<dbReference type="AlphaFoldDB" id="A0AAF0CVK9"/>
<proteinExistence type="predicted"/>
<accession>A0AAF0CVK9</accession>
<evidence type="ECO:0000313" key="7">
    <source>
        <dbReference type="Proteomes" id="UP001179647"/>
    </source>
</evidence>
<keyword evidence="1" id="KW-1003">Cell membrane</keyword>
<dbReference type="Pfam" id="PF01547">
    <property type="entry name" value="SBP_bac_1"/>
    <property type="match status" value="1"/>
</dbReference>
<dbReference type="InterPro" id="IPR050490">
    <property type="entry name" value="Bact_solute-bd_prot1"/>
</dbReference>
<keyword evidence="7" id="KW-1185">Reference proteome</keyword>
<dbReference type="RefSeq" id="WP_275469469.1">
    <property type="nucleotide sequence ID" value="NZ_CP110232.1"/>
</dbReference>
<dbReference type="PROSITE" id="PS51257">
    <property type="entry name" value="PROKAR_LIPOPROTEIN"/>
    <property type="match status" value="1"/>
</dbReference>
<dbReference type="PANTHER" id="PTHR43649">
    <property type="entry name" value="ARABINOSE-BINDING PROTEIN-RELATED"/>
    <property type="match status" value="1"/>
</dbReference>
<dbReference type="PANTHER" id="PTHR43649:SF33">
    <property type="entry name" value="POLYGALACTURONAN_RHAMNOGALACTURONAN-BINDING PROTEIN YTCQ"/>
    <property type="match status" value="1"/>
</dbReference>
<keyword evidence="3" id="KW-0472">Membrane</keyword>
<evidence type="ECO:0000256" key="3">
    <source>
        <dbReference type="ARBA" id="ARBA00023136"/>
    </source>
</evidence>
<dbReference type="Proteomes" id="UP001179647">
    <property type="component" value="Chromosome"/>
</dbReference>